<feature type="transmembrane region" description="Helical" evidence="2">
    <location>
        <begin position="15"/>
        <end position="35"/>
    </location>
</feature>
<dbReference type="InterPro" id="IPR049492">
    <property type="entry name" value="BD-FAE-like_dom"/>
</dbReference>
<dbReference type="PANTHER" id="PTHR48081">
    <property type="entry name" value="AB HYDROLASE SUPERFAMILY PROTEIN C4A8.06C"/>
    <property type="match status" value="1"/>
</dbReference>
<evidence type="ECO:0000313" key="5">
    <source>
        <dbReference type="Proteomes" id="UP000641386"/>
    </source>
</evidence>
<evidence type="ECO:0000313" key="4">
    <source>
        <dbReference type="EMBL" id="GHE56334.1"/>
    </source>
</evidence>
<keyword evidence="2" id="KW-0812">Transmembrane</keyword>
<name>A0A919DM36_9ACTN</name>
<feature type="transmembrane region" description="Helical" evidence="2">
    <location>
        <begin position="82"/>
        <end position="102"/>
    </location>
</feature>
<dbReference type="Proteomes" id="UP000641386">
    <property type="component" value="Unassembled WGS sequence"/>
</dbReference>
<dbReference type="InterPro" id="IPR029058">
    <property type="entry name" value="AB_hydrolase_fold"/>
</dbReference>
<dbReference type="PANTHER" id="PTHR48081:SF33">
    <property type="entry name" value="KYNURENINE FORMAMIDASE"/>
    <property type="match status" value="1"/>
</dbReference>
<reference evidence="4" key="2">
    <citation type="submission" date="2020-09" db="EMBL/GenBank/DDBJ databases">
        <authorList>
            <person name="Sun Q."/>
            <person name="Ohkuma M."/>
        </authorList>
    </citation>
    <scope>NUCLEOTIDE SEQUENCE</scope>
    <source>
        <strain evidence="4">JCM 3302</strain>
    </source>
</reference>
<protein>
    <submittedName>
        <fullName evidence="4">Esterase</fullName>
    </submittedName>
</protein>
<organism evidence="4 5">
    <name type="scientific">Streptomyces spiralis</name>
    <dbReference type="NCBI Taxonomy" id="66376"/>
    <lineage>
        <taxon>Bacteria</taxon>
        <taxon>Bacillati</taxon>
        <taxon>Actinomycetota</taxon>
        <taxon>Actinomycetes</taxon>
        <taxon>Kitasatosporales</taxon>
        <taxon>Streptomycetaceae</taxon>
        <taxon>Streptomyces</taxon>
    </lineage>
</organism>
<dbReference type="Pfam" id="PF20434">
    <property type="entry name" value="BD-FAE"/>
    <property type="match status" value="1"/>
</dbReference>
<accession>A0A919DM36</accession>
<feature type="transmembrane region" description="Helical" evidence="2">
    <location>
        <begin position="47"/>
        <end position="70"/>
    </location>
</feature>
<dbReference type="InterPro" id="IPR050300">
    <property type="entry name" value="GDXG_lipolytic_enzyme"/>
</dbReference>
<proteinExistence type="predicted"/>
<feature type="domain" description="BD-FAE-like" evidence="3">
    <location>
        <begin position="161"/>
        <end position="266"/>
    </location>
</feature>
<evidence type="ECO:0000259" key="3">
    <source>
        <dbReference type="Pfam" id="PF20434"/>
    </source>
</evidence>
<reference evidence="4" key="1">
    <citation type="journal article" date="2014" name="Int. J. Syst. Evol. Microbiol.">
        <title>Complete genome sequence of Corynebacterium casei LMG S-19264T (=DSM 44701T), isolated from a smear-ripened cheese.</title>
        <authorList>
            <consortium name="US DOE Joint Genome Institute (JGI-PGF)"/>
            <person name="Walter F."/>
            <person name="Albersmeier A."/>
            <person name="Kalinowski J."/>
            <person name="Ruckert C."/>
        </authorList>
    </citation>
    <scope>NUCLEOTIDE SEQUENCE</scope>
    <source>
        <strain evidence="4">JCM 3302</strain>
    </source>
</reference>
<keyword evidence="2" id="KW-0472">Membrane</keyword>
<keyword evidence="5" id="KW-1185">Reference proteome</keyword>
<evidence type="ECO:0000256" key="1">
    <source>
        <dbReference type="ARBA" id="ARBA00022801"/>
    </source>
</evidence>
<dbReference type="EMBL" id="BNBC01000002">
    <property type="protein sequence ID" value="GHE56334.1"/>
    <property type="molecule type" value="Genomic_DNA"/>
</dbReference>
<keyword evidence="2" id="KW-1133">Transmembrane helix</keyword>
<evidence type="ECO:0000256" key="2">
    <source>
        <dbReference type="SAM" id="Phobius"/>
    </source>
</evidence>
<dbReference type="GO" id="GO:0016787">
    <property type="term" value="F:hydrolase activity"/>
    <property type="evidence" value="ECO:0007669"/>
    <property type="project" value="UniProtKB-KW"/>
</dbReference>
<gene>
    <name evidence="4" type="primary">lipO</name>
    <name evidence="4" type="ORF">GCM10014715_06650</name>
</gene>
<keyword evidence="1" id="KW-0378">Hydrolase</keyword>
<comment type="caution">
    <text evidence="4">The sequence shown here is derived from an EMBL/GenBank/DDBJ whole genome shotgun (WGS) entry which is preliminary data.</text>
</comment>
<sequence length="371" mass="39352">MLTSLAVPDGVSASVPIGFVTSIALLALCTFAALRPPMPRHSSRSNLWFWLGYLLNEQPFLGLALVALSAFPALTTGVGTPVWWLTVALTAAPACGLAAIAVRTRSARGVLEAALAAGPGIRMPHSRLPLLRILLLPLVSWRPGVRRIRDRRYGDARTQRLDVYVSRSRPHGAPILLYLHGGGFVMGSKLLGARPLLYRLADHGWVCASANYRLRTAYTDSLADVRQAIAWLREHAEELGADPSRPVVAGGSAGAHLAATIALTDASIAGAIGLYGYYGPTAGGASGAPATPHAHLHADAPPFLIVHGTLDTLVLTADAHHFADELAHASGAPVAFAELPGTQHNFDFFHSLRFHAVADAVEAFAVWAVRR</sequence>
<dbReference type="SUPFAM" id="SSF53474">
    <property type="entry name" value="alpha/beta-Hydrolases"/>
    <property type="match status" value="1"/>
</dbReference>
<dbReference type="Gene3D" id="3.40.50.1820">
    <property type="entry name" value="alpha/beta hydrolase"/>
    <property type="match status" value="1"/>
</dbReference>
<dbReference type="AlphaFoldDB" id="A0A919DM36"/>